<evidence type="ECO:0000256" key="5">
    <source>
        <dbReference type="SAM" id="Phobius"/>
    </source>
</evidence>
<gene>
    <name evidence="8" type="ORF">MEDL_53771</name>
</gene>
<comment type="subcellular location">
    <subcellularLocation>
        <location evidence="1">Secreted</location>
    </subcellularLocation>
</comment>
<sequence length="1004" mass="111347">MKRIVPILIVIPILTSAFYTRHSPDTRTNTHETITEVGTLQALSSYIWKNKLKKIGSEISAVEVFYEKDATSKIEMGKSINAIIQAIADTQVEKKDTAYVHCHADQILLAHQHVTSCKDKLIQLKNDVVELRKQLGECLYTVQSFYSNTNWVEMYGDVPYTDFGIKGKRLMAVALPEEDTCKDVENIDLNCEQNIILQNKLTSGYHHGRGNIKPTRPIGSNTGKCSHGGPYDESRKMVAKCGINKETYTEHLSPHHHLHYRAYISAVAATKDFFIMEDTGILSLLGGKTFDEIFHIKTRKDLSLAFVIDYSGSMKEEIAAVKEQITQLVTATIGSDNEPADYVLSLFNDPVTLNEAFVYRDGYEMIKKLDSIIVDGGGDCPEFAADGILKAINKSRNGSTLFVFTDADAKDNDKQQEAANMAMAKTITITTFSTGTCSRRRRSVHNIHVKRRDTTSFFQRLAQATGGEVYRTTKEEINVVLNDIIEKTFPVAEVIVDSFEWSLTSNDNTMFVVDSTVTVLKVAVCCSGEDSGIELFYPNGTKETFTSRLSRKLVTKRKEVIISLQRPPPGIYNLQRKLPNKWSVNVTAQSPIKLETEILEYTESGALPILKGSPITGKNYTFYVNIYNLGENGTCNDLILTDMLGNALFNVPIIQTTTLMAVRCAAIFTTPNQFFQLKLNGTDKNGFEFSRKNSLVFKPTNVKLRIIPPDSAVTGKEVLVYYEVENTGTINETYEVAISDDHSASVLPMRRQHTILAGDRSNGSFTMKPTLTSSILKYAVTVYLGSSSEITQRISKTVLVTDIERPVCTVVTVNGSCNNSSLNTAQCHKYQWFAKAEITFKGTELENFTSSVGSATELVYDDISGLRHGPVNISIKGSCCTPSVVLAAVDIDGYIAQCRIEFSGGQIVTPTEFTDIDFSPVETDKSADSSTAIAIAIVVSVILVVILLIIGFIVYRKFKRASSYNVNYNVNQNIKGGIDKNQPTSSVEYHPVKLSEVSDEKENL</sequence>
<dbReference type="PROSITE" id="PS50234">
    <property type="entry name" value="VWFA"/>
    <property type="match status" value="1"/>
</dbReference>
<evidence type="ECO:0000256" key="4">
    <source>
        <dbReference type="SAM" id="MobiDB-lite"/>
    </source>
</evidence>
<dbReference type="PANTHER" id="PTHR14905:SF7">
    <property type="entry name" value="VON WILLEBRAND FACTOR A DOMAIN-CONTAINING PROTEIN 7"/>
    <property type="match status" value="1"/>
</dbReference>
<keyword evidence="5" id="KW-1133">Transmembrane helix</keyword>
<dbReference type="SUPFAM" id="SSF53300">
    <property type="entry name" value="vWA-like"/>
    <property type="match status" value="1"/>
</dbReference>
<dbReference type="EMBL" id="CAJPWZ010002590">
    <property type="protein sequence ID" value="CAG2241561.1"/>
    <property type="molecule type" value="Genomic_DNA"/>
</dbReference>
<organism evidence="8 9">
    <name type="scientific">Mytilus edulis</name>
    <name type="common">Blue mussel</name>
    <dbReference type="NCBI Taxonomy" id="6550"/>
    <lineage>
        <taxon>Eukaryota</taxon>
        <taxon>Metazoa</taxon>
        <taxon>Spiralia</taxon>
        <taxon>Lophotrochozoa</taxon>
        <taxon>Mollusca</taxon>
        <taxon>Bivalvia</taxon>
        <taxon>Autobranchia</taxon>
        <taxon>Pteriomorphia</taxon>
        <taxon>Mytilida</taxon>
        <taxon>Mytiloidea</taxon>
        <taxon>Mytilidae</taxon>
        <taxon>Mytilinae</taxon>
        <taxon>Mytilus</taxon>
    </lineage>
</organism>
<keyword evidence="9" id="KW-1185">Reference proteome</keyword>
<evidence type="ECO:0000313" key="9">
    <source>
        <dbReference type="Proteomes" id="UP000683360"/>
    </source>
</evidence>
<evidence type="ECO:0000256" key="3">
    <source>
        <dbReference type="ARBA" id="ARBA00022729"/>
    </source>
</evidence>
<dbReference type="AlphaFoldDB" id="A0A8S3U6U1"/>
<dbReference type="PANTHER" id="PTHR14905">
    <property type="entry name" value="NG37"/>
    <property type="match status" value="1"/>
</dbReference>
<keyword evidence="5" id="KW-0472">Membrane</keyword>
<feature type="transmembrane region" description="Helical" evidence="5">
    <location>
        <begin position="932"/>
        <end position="955"/>
    </location>
</feature>
<dbReference type="InterPro" id="IPR052577">
    <property type="entry name" value="VWA7"/>
</dbReference>
<dbReference type="OrthoDB" id="6161097at2759"/>
<proteinExistence type="predicted"/>
<dbReference type="Pfam" id="PF25107">
    <property type="entry name" value="VWA7_N"/>
    <property type="match status" value="1"/>
</dbReference>
<protein>
    <recommendedName>
        <fullName evidence="7">VWFA domain-containing protein</fullName>
    </recommendedName>
</protein>
<keyword evidence="3 6" id="KW-0732">Signal</keyword>
<evidence type="ECO:0000259" key="7">
    <source>
        <dbReference type="PROSITE" id="PS50234"/>
    </source>
</evidence>
<evidence type="ECO:0000313" key="8">
    <source>
        <dbReference type="EMBL" id="CAG2241561.1"/>
    </source>
</evidence>
<dbReference type="InterPro" id="IPR002035">
    <property type="entry name" value="VWF_A"/>
</dbReference>
<dbReference type="InterPro" id="IPR036465">
    <property type="entry name" value="vWFA_dom_sf"/>
</dbReference>
<name>A0A8S3U6U1_MYTED</name>
<keyword evidence="2" id="KW-0964">Secreted</keyword>
<dbReference type="Proteomes" id="UP000683360">
    <property type="component" value="Unassembled WGS sequence"/>
</dbReference>
<keyword evidence="5" id="KW-0812">Transmembrane</keyword>
<evidence type="ECO:0000256" key="6">
    <source>
        <dbReference type="SAM" id="SignalP"/>
    </source>
</evidence>
<dbReference type="Gene3D" id="3.40.50.410">
    <property type="entry name" value="von Willebrand factor, type A domain"/>
    <property type="match status" value="1"/>
</dbReference>
<feature type="signal peptide" evidence="6">
    <location>
        <begin position="1"/>
        <end position="17"/>
    </location>
</feature>
<evidence type="ECO:0000256" key="2">
    <source>
        <dbReference type="ARBA" id="ARBA00022525"/>
    </source>
</evidence>
<feature type="region of interest" description="Disordered" evidence="4">
    <location>
        <begin position="208"/>
        <end position="231"/>
    </location>
</feature>
<dbReference type="CDD" id="cd00198">
    <property type="entry name" value="vWFA"/>
    <property type="match status" value="1"/>
</dbReference>
<dbReference type="InterPro" id="IPR056862">
    <property type="entry name" value="VWA7_N"/>
</dbReference>
<evidence type="ECO:0000256" key="1">
    <source>
        <dbReference type="ARBA" id="ARBA00004613"/>
    </source>
</evidence>
<dbReference type="InterPro" id="IPR056861">
    <property type="entry name" value="HMCN1-like_VWA"/>
</dbReference>
<feature type="domain" description="VWFA" evidence="7">
    <location>
        <begin position="303"/>
        <end position="488"/>
    </location>
</feature>
<reference evidence="8" key="1">
    <citation type="submission" date="2021-03" db="EMBL/GenBank/DDBJ databases">
        <authorList>
            <person name="Bekaert M."/>
        </authorList>
    </citation>
    <scope>NUCLEOTIDE SEQUENCE</scope>
</reference>
<comment type="caution">
    <text evidence="8">The sequence shown here is derived from an EMBL/GenBank/DDBJ whole genome shotgun (WGS) entry which is preliminary data.</text>
</comment>
<feature type="chain" id="PRO_5035791597" description="VWFA domain-containing protein" evidence="6">
    <location>
        <begin position="18"/>
        <end position="1004"/>
    </location>
</feature>
<dbReference type="Pfam" id="PF25106">
    <property type="entry name" value="VWA_4"/>
    <property type="match status" value="1"/>
</dbReference>
<accession>A0A8S3U6U1</accession>